<dbReference type="AlphaFoldDB" id="A0AAN8J5I7"/>
<dbReference type="EMBL" id="JAZGQO010000014">
    <property type="protein sequence ID" value="KAK6170300.1"/>
    <property type="molecule type" value="Genomic_DNA"/>
</dbReference>
<feature type="compositionally biased region" description="Low complexity" evidence="1">
    <location>
        <begin position="122"/>
        <end position="136"/>
    </location>
</feature>
<feature type="region of interest" description="Disordered" evidence="1">
    <location>
        <begin position="299"/>
        <end position="320"/>
    </location>
</feature>
<comment type="caution">
    <text evidence="2">The sequence shown here is derived from an EMBL/GenBank/DDBJ whole genome shotgun (WGS) entry which is preliminary data.</text>
</comment>
<feature type="compositionally biased region" description="Basic and acidic residues" evidence="1">
    <location>
        <begin position="164"/>
        <end position="174"/>
    </location>
</feature>
<feature type="region of interest" description="Disordered" evidence="1">
    <location>
        <begin position="105"/>
        <end position="174"/>
    </location>
</feature>
<evidence type="ECO:0000313" key="3">
    <source>
        <dbReference type="Proteomes" id="UP001347796"/>
    </source>
</evidence>
<keyword evidence="3" id="KW-1185">Reference proteome</keyword>
<feature type="compositionally biased region" description="Basic and acidic residues" evidence="1">
    <location>
        <begin position="311"/>
        <end position="320"/>
    </location>
</feature>
<sequence length="320" mass="36543">MSTTSTDAPSYNSTRVQRAYRINNIENARLQGRLHLLEKEKLHKIRMTNQDIRLISLTLEYIQSSSGRSLEGRAPEIIPVEKKDDQGPCFLYGERVLSRKVRRFQRPQSAFDRSGDRRDSESSSGSSSQVRPQSSPAKRKPTISWNFSIRDNAETSSEGESETESEHTRHAWEDDTTEITKRILRAQKGQQVVKVALHEQQIGHLRGQRDTSKAKAVSLHESMEKSKVLGGHGSAHSTSNRKRSSSLGRNANLDEILNQRRPTLSASTWRSHLSHNDSSPVSFDVRSQSIRNEKLKLNNKRQQSIQRKLNGFKEKYPFRQ</sequence>
<name>A0AAN8J5I7_PATCE</name>
<feature type="region of interest" description="Disordered" evidence="1">
    <location>
        <begin position="203"/>
        <end position="259"/>
    </location>
</feature>
<accession>A0AAN8J5I7</accession>
<protein>
    <submittedName>
        <fullName evidence="2">Uncharacterized protein</fullName>
    </submittedName>
</protein>
<dbReference type="Proteomes" id="UP001347796">
    <property type="component" value="Unassembled WGS sequence"/>
</dbReference>
<reference evidence="2 3" key="1">
    <citation type="submission" date="2024-01" db="EMBL/GenBank/DDBJ databases">
        <title>The genome of the rayed Mediterranean limpet Patella caerulea (Linnaeus, 1758).</title>
        <authorList>
            <person name="Anh-Thu Weber A."/>
            <person name="Halstead-Nussloch G."/>
        </authorList>
    </citation>
    <scope>NUCLEOTIDE SEQUENCE [LARGE SCALE GENOMIC DNA]</scope>
    <source>
        <strain evidence="2">AATW-2023a</strain>
        <tissue evidence="2">Whole specimen</tissue>
    </source>
</reference>
<proteinExistence type="predicted"/>
<evidence type="ECO:0000256" key="1">
    <source>
        <dbReference type="SAM" id="MobiDB-lite"/>
    </source>
</evidence>
<organism evidence="2 3">
    <name type="scientific">Patella caerulea</name>
    <name type="common">Rayed Mediterranean limpet</name>
    <dbReference type="NCBI Taxonomy" id="87958"/>
    <lineage>
        <taxon>Eukaryota</taxon>
        <taxon>Metazoa</taxon>
        <taxon>Spiralia</taxon>
        <taxon>Lophotrochozoa</taxon>
        <taxon>Mollusca</taxon>
        <taxon>Gastropoda</taxon>
        <taxon>Patellogastropoda</taxon>
        <taxon>Patelloidea</taxon>
        <taxon>Patellidae</taxon>
        <taxon>Patella</taxon>
    </lineage>
</organism>
<gene>
    <name evidence="2" type="ORF">SNE40_018721</name>
</gene>
<evidence type="ECO:0000313" key="2">
    <source>
        <dbReference type="EMBL" id="KAK6170300.1"/>
    </source>
</evidence>